<dbReference type="PANTHER" id="PTHR30005:SF0">
    <property type="entry name" value="RETROGRADE REGULATION PROTEIN 2"/>
    <property type="match status" value="1"/>
</dbReference>
<comment type="caution">
    <text evidence="2">The sequence shown here is derived from an EMBL/GenBank/DDBJ whole genome shotgun (WGS) entry which is preliminary data.</text>
</comment>
<reference evidence="2 3" key="1">
    <citation type="submission" date="2021-02" db="EMBL/GenBank/DDBJ databases">
        <title>Activity-based single-cell genomes from oceanic crustal fluid captures similar information to metagenomic and metatranscriptomic surveys with orders of magnitude less sampling.</title>
        <authorList>
            <person name="D'Angelo T.S."/>
            <person name="Orcutt B.N."/>
        </authorList>
    </citation>
    <scope>NUCLEOTIDE SEQUENCE [LARGE SCALE GENOMIC DNA]</scope>
    <source>
        <strain evidence="2">AH-315-G07</strain>
    </source>
</reference>
<dbReference type="EMBL" id="JAFITR010000003">
    <property type="protein sequence ID" value="MBN4066502.1"/>
    <property type="molecule type" value="Genomic_DNA"/>
</dbReference>
<sequence length="359" mass="38821">MVSCLIILLVGMGFVPTGGFSAEKALPTHRQGIVHAAIDFGSGAVKIQAAFVEGGRVIGRPLLAKYVSLSLTEDVAAHGGRISEEMQRRAVEILQGFKDEAKEAAGAHEVQFSGIATAVFRKAENGGAALDNFERLLGIRFQTLTQEEEGKVGFLTAQTLYPEVVEGRILAWDSGNGSFQMTAKDGSSYQVFQGPLGHGNVRVMLSRDIRGGEVLRSGESGNPVSVDERRELAERLVQSLPPLPVWLQDKIASKETMIVTFGDGESIFALVAKAAALLAESDESVAQSMLITQEDVQRVIDLYIGRNDDLFDSEGVHRKTLLSAVHLMTLMKHCKISVIHYSQSIGSTLGMLRAPSLWN</sequence>
<accession>A0ABS3AU26</accession>
<evidence type="ECO:0000259" key="1">
    <source>
        <dbReference type="Pfam" id="PF02541"/>
    </source>
</evidence>
<dbReference type="Proteomes" id="UP000722121">
    <property type="component" value="Unassembled WGS sequence"/>
</dbReference>
<organism evidence="2 3">
    <name type="scientific">Simkania negevensis</name>
    <dbReference type="NCBI Taxonomy" id="83561"/>
    <lineage>
        <taxon>Bacteria</taxon>
        <taxon>Pseudomonadati</taxon>
        <taxon>Chlamydiota</taxon>
        <taxon>Chlamydiia</taxon>
        <taxon>Parachlamydiales</taxon>
        <taxon>Simkaniaceae</taxon>
        <taxon>Simkania</taxon>
    </lineage>
</organism>
<dbReference type="PANTHER" id="PTHR30005">
    <property type="entry name" value="EXOPOLYPHOSPHATASE"/>
    <property type="match status" value="1"/>
</dbReference>
<dbReference type="Pfam" id="PF02541">
    <property type="entry name" value="Ppx-GppA"/>
    <property type="match status" value="1"/>
</dbReference>
<protein>
    <recommendedName>
        <fullName evidence="1">Ppx/GppA phosphatase N-terminal domain-containing protein</fullName>
    </recommendedName>
</protein>
<proteinExistence type="predicted"/>
<dbReference type="Gene3D" id="3.30.420.150">
    <property type="entry name" value="Exopolyphosphatase. Domain 2"/>
    <property type="match status" value="1"/>
</dbReference>
<dbReference type="Gene3D" id="3.30.420.40">
    <property type="match status" value="1"/>
</dbReference>
<dbReference type="InterPro" id="IPR050273">
    <property type="entry name" value="GppA/Ppx_hydrolase"/>
</dbReference>
<dbReference type="InterPro" id="IPR043129">
    <property type="entry name" value="ATPase_NBD"/>
</dbReference>
<evidence type="ECO:0000313" key="3">
    <source>
        <dbReference type="Proteomes" id="UP000722121"/>
    </source>
</evidence>
<gene>
    <name evidence="2" type="ORF">JYU14_00250</name>
</gene>
<feature type="domain" description="Ppx/GppA phosphatase N-terminal" evidence="1">
    <location>
        <begin position="66"/>
        <end position="186"/>
    </location>
</feature>
<name>A0ABS3AU26_9BACT</name>
<keyword evidence="3" id="KW-1185">Reference proteome</keyword>
<evidence type="ECO:0000313" key="2">
    <source>
        <dbReference type="EMBL" id="MBN4066502.1"/>
    </source>
</evidence>
<dbReference type="SUPFAM" id="SSF53067">
    <property type="entry name" value="Actin-like ATPase domain"/>
    <property type="match status" value="1"/>
</dbReference>
<dbReference type="InterPro" id="IPR003695">
    <property type="entry name" value="Ppx_GppA_N"/>
</dbReference>